<evidence type="ECO:0000313" key="1">
    <source>
        <dbReference type="EMBL" id="KAI7984404.1"/>
    </source>
</evidence>
<name>A0ACC0F7F8_9ERIC</name>
<dbReference type="Proteomes" id="UP001060215">
    <property type="component" value="Chromosome 11"/>
</dbReference>
<dbReference type="EMBL" id="CM045768">
    <property type="protein sequence ID" value="KAI7984404.1"/>
    <property type="molecule type" value="Genomic_DNA"/>
</dbReference>
<proteinExistence type="predicted"/>
<sequence length="66" mass="7529">MGFREAPDEDDAHLILDMQSRPTIPIRDDAKPGSSILFTATQIFIHQRVFLDLLQLVAFMTIPFNI</sequence>
<reference evidence="1 2" key="1">
    <citation type="journal article" date="2022" name="Plant J.">
        <title>Chromosome-level genome of Camellia lanceoleosa provides a valuable resource for understanding genome evolution and self-incompatibility.</title>
        <authorList>
            <person name="Gong W."/>
            <person name="Xiao S."/>
            <person name="Wang L."/>
            <person name="Liao Z."/>
            <person name="Chang Y."/>
            <person name="Mo W."/>
            <person name="Hu G."/>
            <person name="Li W."/>
            <person name="Zhao G."/>
            <person name="Zhu H."/>
            <person name="Hu X."/>
            <person name="Ji K."/>
            <person name="Xiang X."/>
            <person name="Song Q."/>
            <person name="Yuan D."/>
            <person name="Jin S."/>
            <person name="Zhang L."/>
        </authorList>
    </citation>
    <scope>NUCLEOTIDE SEQUENCE [LARGE SCALE GENOMIC DNA]</scope>
    <source>
        <strain evidence="1">SQ_2022a</strain>
    </source>
</reference>
<comment type="caution">
    <text evidence="1">The sequence shown here is derived from an EMBL/GenBank/DDBJ whole genome shotgun (WGS) entry which is preliminary data.</text>
</comment>
<keyword evidence="2" id="KW-1185">Reference proteome</keyword>
<organism evidence="1 2">
    <name type="scientific">Camellia lanceoleosa</name>
    <dbReference type="NCBI Taxonomy" id="1840588"/>
    <lineage>
        <taxon>Eukaryota</taxon>
        <taxon>Viridiplantae</taxon>
        <taxon>Streptophyta</taxon>
        <taxon>Embryophyta</taxon>
        <taxon>Tracheophyta</taxon>
        <taxon>Spermatophyta</taxon>
        <taxon>Magnoliopsida</taxon>
        <taxon>eudicotyledons</taxon>
        <taxon>Gunneridae</taxon>
        <taxon>Pentapetalae</taxon>
        <taxon>asterids</taxon>
        <taxon>Ericales</taxon>
        <taxon>Theaceae</taxon>
        <taxon>Camellia</taxon>
    </lineage>
</organism>
<protein>
    <submittedName>
        <fullName evidence="1">Uncharacterized protein</fullName>
    </submittedName>
</protein>
<evidence type="ECO:0000313" key="2">
    <source>
        <dbReference type="Proteomes" id="UP001060215"/>
    </source>
</evidence>
<gene>
    <name evidence="1" type="ORF">LOK49_LG15G00110</name>
</gene>
<accession>A0ACC0F7F8</accession>